<evidence type="ECO:0000256" key="11">
    <source>
        <dbReference type="ARBA" id="ARBA00048179"/>
    </source>
</evidence>
<gene>
    <name evidence="14" type="ORF">EV383_2240</name>
</gene>
<dbReference type="GO" id="GO:0046872">
    <property type="term" value="F:metal ion binding"/>
    <property type="evidence" value="ECO:0007669"/>
    <property type="project" value="UniProtKB-KW"/>
</dbReference>
<dbReference type="PANTHER" id="PTHR31528:SF1">
    <property type="entry name" value="4-AMINO-5-HYDROXYMETHYL-2-METHYLPYRIMIDINE PHOSPHATE SYNTHASE THI11-RELATED"/>
    <property type="match status" value="1"/>
</dbReference>
<keyword evidence="12" id="KW-0732">Signal</keyword>
<feature type="domain" description="SsuA/THI5-like" evidence="13">
    <location>
        <begin position="58"/>
        <end position="268"/>
    </location>
</feature>
<comment type="caution">
    <text evidence="14">The sequence shown here is derived from an EMBL/GenBank/DDBJ whole genome shotgun (WGS) entry which is preliminary data.</text>
</comment>
<evidence type="ECO:0000256" key="3">
    <source>
        <dbReference type="ARBA" id="ARBA00009406"/>
    </source>
</evidence>
<evidence type="ECO:0000256" key="6">
    <source>
        <dbReference type="ARBA" id="ARBA00022723"/>
    </source>
</evidence>
<comment type="subunit">
    <text evidence="4">Homodimer.</text>
</comment>
<dbReference type="GO" id="GO:0009228">
    <property type="term" value="P:thiamine biosynthetic process"/>
    <property type="evidence" value="ECO:0007669"/>
    <property type="project" value="UniProtKB-KW"/>
</dbReference>
<comment type="catalytic activity">
    <reaction evidence="11">
        <text>N(6)-(pyridoxal phosphate)-L-lysyl-[4-amino-5-hydroxymethyl-2-methylpyrimidine phosphate synthase] + L-histidyl-[4-amino-5-hydroxymethyl-2-methylpyrimidine phosphate synthase] + 2 Fe(3+) + 4 H2O = L-lysyl-[4-amino-5-hydroxymethyl-2-methylpyrimidine phosphate synthase] + (2S)-2-amino-5-hydroxy-4-oxopentanoyl-[4-amino-5-hydroxymethyl-2-methylpyrimidine phosphate synthase] + 4-amino-2-methyl-5-(phosphooxymethyl)pyrimidine + 3-oxopropanoate + 2 Fe(2+) + 2 H(+)</text>
        <dbReference type="Rhea" id="RHEA:65756"/>
        <dbReference type="Rhea" id="RHEA-COMP:16892"/>
        <dbReference type="Rhea" id="RHEA-COMP:16893"/>
        <dbReference type="Rhea" id="RHEA-COMP:16894"/>
        <dbReference type="Rhea" id="RHEA-COMP:16895"/>
        <dbReference type="ChEBI" id="CHEBI:15377"/>
        <dbReference type="ChEBI" id="CHEBI:15378"/>
        <dbReference type="ChEBI" id="CHEBI:29033"/>
        <dbReference type="ChEBI" id="CHEBI:29034"/>
        <dbReference type="ChEBI" id="CHEBI:29969"/>
        <dbReference type="ChEBI" id="CHEBI:29979"/>
        <dbReference type="ChEBI" id="CHEBI:33190"/>
        <dbReference type="ChEBI" id="CHEBI:58354"/>
        <dbReference type="ChEBI" id="CHEBI:143915"/>
        <dbReference type="ChEBI" id="CHEBI:157692"/>
    </reaction>
    <physiologicalReaction direction="left-to-right" evidence="11">
        <dbReference type="Rhea" id="RHEA:65757"/>
    </physiologicalReaction>
</comment>
<dbReference type="AlphaFoldDB" id="A0A4Q7UUF2"/>
<dbReference type="RefSeq" id="WP_242623022.1">
    <property type="nucleotide sequence ID" value="NZ_SHKL01000001.1"/>
</dbReference>
<evidence type="ECO:0000256" key="12">
    <source>
        <dbReference type="SAM" id="SignalP"/>
    </source>
</evidence>
<keyword evidence="9" id="KW-0408">Iron</keyword>
<sequence>MRRHLFSARSSRSTVMVAVLGALSLVLAGCGASSGSGGGAGGSGDPATIRVALDWTPNTNHTGLFVAQQMGWFRDAGLNVELLPYNQTSPDTLVGSGAAEFGVSFQDSFTYSKGSGADITSVMAVLQHWATEVAVKADRADITSPKDLDGKTYAGFGGPGEQEKMRAIIRGAGGRGDFSTVTLGTSAYEALYAGQADFTEPFVAWEGIEAQLRGEPLKTFAYTDYGFPDAYNVLLMGNSTWLRDHPDQARRFVQAAQRGYKLGADDPAKGAQLLKDANPGAFTEPALVDRSQQMLAERYLKDAQGRVGPQTLAQWAGFSGFVYDSGSVVGQDGAPVTTRPDFSTWFTNDYLTPAA</sequence>
<comment type="similarity">
    <text evidence="3">Belongs to the NMT1/THI5 family.</text>
</comment>
<evidence type="ECO:0000313" key="15">
    <source>
        <dbReference type="Proteomes" id="UP000291591"/>
    </source>
</evidence>
<evidence type="ECO:0000256" key="4">
    <source>
        <dbReference type="ARBA" id="ARBA00011738"/>
    </source>
</evidence>
<evidence type="ECO:0000256" key="10">
    <source>
        <dbReference type="ARBA" id="ARBA00033171"/>
    </source>
</evidence>
<protein>
    <recommendedName>
        <fullName evidence="10">Thiamine pyrimidine synthase</fullName>
    </recommendedName>
</protein>
<evidence type="ECO:0000256" key="7">
    <source>
        <dbReference type="ARBA" id="ARBA00022898"/>
    </source>
</evidence>
<name>A0A4Q7UUF2_PSEST</name>
<organism evidence="14 15">
    <name type="scientific">Pseudonocardia sediminis</name>
    <dbReference type="NCBI Taxonomy" id="1397368"/>
    <lineage>
        <taxon>Bacteria</taxon>
        <taxon>Bacillati</taxon>
        <taxon>Actinomycetota</taxon>
        <taxon>Actinomycetes</taxon>
        <taxon>Pseudonocardiales</taxon>
        <taxon>Pseudonocardiaceae</taxon>
        <taxon>Pseudonocardia</taxon>
    </lineage>
</organism>
<evidence type="ECO:0000256" key="9">
    <source>
        <dbReference type="ARBA" id="ARBA00023004"/>
    </source>
</evidence>
<keyword evidence="8" id="KW-0784">Thiamine biosynthesis</keyword>
<accession>A0A4Q7UUF2</accession>
<evidence type="ECO:0000256" key="2">
    <source>
        <dbReference type="ARBA" id="ARBA00004948"/>
    </source>
</evidence>
<dbReference type="PANTHER" id="PTHR31528">
    <property type="entry name" value="4-AMINO-5-HYDROXYMETHYL-2-METHYLPYRIMIDINE PHOSPHATE SYNTHASE THI11-RELATED"/>
    <property type="match status" value="1"/>
</dbReference>
<dbReference type="InterPro" id="IPR027939">
    <property type="entry name" value="NMT1/THI5"/>
</dbReference>
<evidence type="ECO:0000256" key="8">
    <source>
        <dbReference type="ARBA" id="ARBA00022977"/>
    </source>
</evidence>
<dbReference type="EMBL" id="SHKL01000001">
    <property type="protein sequence ID" value="RZT85375.1"/>
    <property type="molecule type" value="Genomic_DNA"/>
</dbReference>
<keyword evidence="5" id="KW-0808">Transferase</keyword>
<feature type="chain" id="PRO_5038968272" description="Thiamine pyrimidine synthase" evidence="12">
    <location>
        <begin position="29"/>
        <end position="355"/>
    </location>
</feature>
<dbReference type="GO" id="GO:0016740">
    <property type="term" value="F:transferase activity"/>
    <property type="evidence" value="ECO:0007669"/>
    <property type="project" value="UniProtKB-KW"/>
</dbReference>
<proteinExistence type="inferred from homology"/>
<dbReference type="Pfam" id="PF09084">
    <property type="entry name" value="NMT1"/>
    <property type="match status" value="1"/>
</dbReference>
<dbReference type="InterPro" id="IPR015168">
    <property type="entry name" value="SsuA/THI5"/>
</dbReference>
<evidence type="ECO:0000313" key="14">
    <source>
        <dbReference type="EMBL" id="RZT85375.1"/>
    </source>
</evidence>
<dbReference type="Proteomes" id="UP000291591">
    <property type="component" value="Unassembled WGS sequence"/>
</dbReference>
<keyword evidence="6" id="KW-0479">Metal-binding</keyword>
<dbReference type="Gene3D" id="3.40.190.10">
    <property type="entry name" value="Periplasmic binding protein-like II"/>
    <property type="match status" value="2"/>
</dbReference>
<comment type="function">
    <text evidence="1">Responsible for the formation of the pyrimidine heterocycle in the thiamine biosynthesis pathway. Catalyzes the formation of hydroxymethylpyrimidine phosphate (HMP-P) from histidine and pyridoxal phosphate (PLP). The protein uses PLP and the active site histidine to form HMP-P, generating an inactive enzyme. The enzyme can only undergo a single turnover, which suggests it is a suicide enzyme.</text>
</comment>
<feature type="signal peptide" evidence="12">
    <location>
        <begin position="1"/>
        <end position="28"/>
    </location>
</feature>
<evidence type="ECO:0000256" key="5">
    <source>
        <dbReference type="ARBA" id="ARBA00022679"/>
    </source>
</evidence>
<keyword evidence="15" id="KW-1185">Reference proteome</keyword>
<reference evidence="14 15" key="1">
    <citation type="submission" date="2019-02" db="EMBL/GenBank/DDBJ databases">
        <title>Sequencing the genomes of 1000 actinobacteria strains.</title>
        <authorList>
            <person name="Klenk H.-P."/>
        </authorList>
    </citation>
    <scope>NUCLEOTIDE SEQUENCE [LARGE SCALE GENOMIC DNA]</scope>
    <source>
        <strain evidence="14 15">DSM 45779</strain>
    </source>
</reference>
<evidence type="ECO:0000259" key="13">
    <source>
        <dbReference type="Pfam" id="PF09084"/>
    </source>
</evidence>
<comment type="pathway">
    <text evidence="2">Cofactor biosynthesis; thiamine diphosphate biosynthesis.</text>
</comment>
<dbReference type="SUPFAM" id="SSF53850">
    <property type="entry name" value="Periplasmic binding protein-like II"/>
    <property type="match status" value="1"/>
</dbReference>
<evidence type="ECO:0000256" key="1">
    <source>
        <dbReference type="ARBA" id="ARBA00003469"/>
    </source>
</evidence>
<keyword evidence="7" id="KW-0663">Pyridoxal phosphate</keyword>
<dbReference type="PROSITE" id="PS51257">
    <property type="entry name" value="PROKAR_LIPOPROTEIN"/>
    <property type="match status" value="1"/>
</dbReference>